<sequence length="78" mass="9048">LEISENDIEFDSVDENLCLIWQAHCAKTCRPCIFIHRKADGCRKGNLCSHCHFCTPEEAKRRQKRLCSERRQAANTNV</sequence>
<evidence type="ECO:0008006" key="3">
    <source>
        <dbReference type="Google" id="ProtNLM"/>
    </source>
</evidence>
<dbReference type="EMBL" id="CAJNJA010007538">
    <property type="protein sequence ID" value="CAE7225994.1"/>
    <property type="molecule type" value="Genomic_DNA"/>
</dbReference>
<protein>
    <recommendedName>
        <fullName evidence="3">C3H1-type domain-containing protein</fullName>
    </recommendedName>
</protein>
<reference evidence="1" key="1">
    <citation type="submission" date="2021-02" db="EMBL/GenBank/DDBJ databases">
        <authorList>
            <person name="Dougan E. K."/>
            <person name="Rhodes N."/>
            <person name="Thang M."/>
            <person name="Chan C."/>
        </authorList>
    </citation>
    <scope>NUCLEOTIDE SEQUENCE</scope>
</reference>
<dbReference type="Proteomes" id="UP000601435">
    <property type="component" value="Unassembled WGS sequence"/>
</dbReference>
<organism evidence="1 2">
    <name type="scientific">Symbiodinium necroappetens</name>
    <dbReference type="NCBI Taxonomy" id="1628268"/>
    <lineage>
        <taxon>Eukaryota</taxon>
        <taxon>Sar</taxon>
        <taxon>Alveolata</taxon>
        <taxon>Dinophyceae</taxon>
        <taxon>Suessiales</taxon>
        <taxon>Symbiodiniaceae</taxon>
        <taxon>Symbiodinium</taxon>
    </lineage>
</organism>
<dbReference type="OrthoDB" id="406987at2759"/>
<name>A0A812KDY0_9DINO</name>
<accession>A0A812KDY0</accession>
<comment type="caution">
    <text evidence="1">The sequence shown here is derived from an EMBL/GenBank/DDBJ whole genome shotgun (WGS) entry which is preliminary data.</text>
</comment>
<gene>
    <name evidence="1" type="ORF">SNEC2469_LOCUS3192</name>
</gene>
<dbReference type="AlphaFoldDB" id="A0A812KDY0"/>
<evidence type="ECO:0000313" key="1">
    <source>
        <dbReference type="EMBL" id="CAE7225994.1"/>
    </source>
</evidence>
<feature type="non-terminal residue" evidence="1">
    <location>
        <position position="1"/>
    </location>
</feature>
<keyword evidence="2" id="KW-1185">Reference proteome</keyword>
<proteinExistence type="predicted"/>
<evidence type="ECO:0000313" key="2">
    <source>
        <dbReference type="Proteomes" id="UP000601435"/>
    </source>
</evidence>